<dbReference type="EMBL" id="CZBU01000007">
    <property type="protein sequence ID" value="CUQ79133.1"/>
    <property type="molecule type" value="Genomic_DNA"/>
</dbReference>
<evidence type="ECO:0000313" key="1">
    <source>
        <dbReference type="EMBL" id="CUQ79133.1"/>
    </source>
</evidence>
<dbReference type="AlphaFoldDB" id="A0A174YVI7"/>
<gene>
    <name evidence="1" type="ORF">ERS852490_02794</name>
</gene>
<protein>
    <submittedName>
        <fullName evidence="1">Uncharacterized protein</fullName>
    </submittedName>
</protein>
<name>A0A174YVI7_9FIRM</name>
<organism evidence="1 2">
    <name type="scientific">Lachnospira eligens</name>
    <dbReference type="NCBI Taxonomy" id="39485"/>
    <lineage>
        <taxon>Bacteria</taxon>
        <taxon>Bacillati</taxon>
        <taxon>Bacillota</taxon>
        <taxon>Clostridia</taxon>
        <taxon>Lachnospirales</taxon>
        <taxon>Lachnospiraceae</taxon>
        <taxon>Lachnospira</taxon>
    </lineage>
</organism>
<evidence type="ECO:0000313" key="2">
    <source>
        <dbReference type="Proteomes" id="UP000095621"/>
    </source>
</evidence>
<reference evidence="1 2" key="1">
    <citation type="submission" date="2015-09" db="EMBL/GenBank/DDBJ databases">
        <authorList>
            <consortium name="Pathogen Informatics"/>
        </authorList>
    </citation>
    <scope>NUCLEOTIDE SEQUENCE [LARGE SCALE GENOMIC DNA]</scope>
    <source>
        <strain evidence="1 2">2789STDY5834875</strain>
    </source>
</reference>
<dbReference type="Proteomes" id="UP000095621">
    <property type="component" value="Unassembled WGS sequence"/>
</dbReference>
<dbReference type="RefSeq" id="WP_055216557.1">
    <property type="nucleotide sequence ID" value="NZ_CZBU01000007.1"/>
</dbReference>
<proteinExistence type="predicted"/>
<sequence>MNQKTRILVLAVAKPYDMIPEGSLERVSGCAMHYVITDDVSRTQFDEDTGEVGYIPAKEKMPKEFYEIAKTQGLPAYADAVFGMKSSGGKNVFVIKKLDFLQTEAPAAKTAAATKQK</sequence>
<accession>A0A174YVI7</accession>